<sequence length="104" mass="11560">MPPSLIHPRWVVTAAHCVAPEGTGAVPDGTVRVGSVHRTSGGTMRGIDRVVRHPGCRLDGPNRHDTALVRLDRPVRERPIHIAWGPRRLDSRDDQWPLARPITF</sequence>
<dbReference type="Pfam" id="PF00089">
    <property type="entry name" value="Trypsin"/>
    <property type="match status" value="1"/>
</dbReference>
<keyword evidence="3" id="KW-0378">Hydrolase</keyword>
<dbReference type="PANTHER" id="PTHR24256">
    <property type="entry name" value="TRYPTASE-RELATED"/>
    <property type="match status" value="1"/>
</dbReference>
<proteinExistence type="predicted"/>
<dbReference type="PROSITE" id="PS00134">
    <property type="entry name" value="TRYPSIN_HIS"/>
    <property type="match status" value="1"/>
</dbReference>
<comment type="caution">
    <text evidence="3">The sequence shown here is derived from an EMBL/GenBank/DDBJ whole genome shotgun (WGS) entry which is preliminary data.</text>
</comment>
<evidence type="ECO:0000259" key="2">
    <source>
        <dbReference type="Pfam" id="PF00089"/>
    </source>
</evidence>
<dbReference type="Proteomes" id="UP001285521">
    <property type="component" value="Unassembled WGS sequence"/>
</dbReference>
<dbReference type="PRINTS" id="PR00722">
    <property type="entry name" value="CHYMOTRYPSIN"/>
</dbReference>
<accession>A0ABU4TEQ1</accession>
<dbReference type="InterPro" id="IPR018114">
    <property type="entry name" value="TRYPSIN_HIS"/>
</dbReference>
<dbReference type="EMBL" id="JAXAVW010000047">
    <property type="protein sequence ID" value="MDX8036666.1"/>
    <property type="molecule type" value="Genomic_DNA"/>
</dbReference>
<dbReference type="InterPro" id="IPR009003">
    <property type="entry name" value="Peptidase_S1_PA"/>
</dbReference>
<evidence type="ECO:0000256" key="1">
    <source>
        <dbReference type="ARBA" id="ARBA00023157"/>
    </source>
</evidence>
<dbReference type="RefSeq" id="WP_319971662.1">
    <property type="nucleotide sequence ID" value="NZ_JAXAVW010000047.1"/>
</dbReference>
<gene>
    <name evidence="3" type="ORF">SK803_41275</name>
</gene>
<reference evidence="3 4" key="1">
    <citation type="submission" date="2023-11" db="EMBL/GenBank/DDBJ databases">
        <title>Lentzea sokolovensis, sp. nov., Lentzea kristufkii, sp. nov., and Lentzea miocenensis, sp. nov., rare actinobacteria from Sokolov Coal Basin, Miocene lacustrine sediment, Czech Republic.</title>
        <authorList>
            <person name="Lara A."/>
            <person name="Kotroba L."/>
            <person name="Nouioui I."/>
            <person name="Neumann-Schaal M."/>
            <person name="Mast Y."/>
            <person name="Chronakova A."/>
        </authorList>
    </citation>
    <scope>NUCLEOTIDE SEQUENCE [LARGE SCALE GENOMIC DNA]</scope>
    <source>
        <strain evidence="3 4">BCCO 10_0856</strain>
    </source>
</reference>
<dbReference type="InterPro" id="IPR001254">
    <property type="entry name" value="Trypsin_dom"/>
</dbReference>
<dbReference type="EC" id="3.4.21.-" evidence="3"/>
<name>A0ABU4TEQ1_9PSEU</name>
<protein>
    <submittedName>
        <fullName evidence="3">Trypsin-like serine protease</fullName>
        <ecNumber evidence="3">3.4.21.-</ecNumber>
    </submittedName>
</protein>
<feature type="domain" description="Peptidase S1" evidence="2">
    <location>
        <begin position="4"/>
        <end position="76"/>
    </location>
</feature>
<evidence type="ECO:0000313" key="3">
    <source>
        <dbReference type="EMBL" id="MDX8036666.1"/>
    </source>
</evidence>
<keyword evidence="4" id="KW-1185">Reference proteome</keyword>
<organism evidence="3 4">
    <name type="scientific">Lentzea miocenica</name>
    <dbReference type="NCBI Taxonomy" id="3095431"/>
    <lineage>
        <taxon>Bacteria</taxon>
        <taxon>Bacillati</taxon>
        <taxon>Actinomycetota</taxon>
        <taxon>Actinomycetes</taxon>
        <taxon>Pseudonocardiales</taxon>
        <taxon>Pseudonocardiaceae</taxon>
        <taxon>Lentzea</taxon>
    </lineage>
</organism>
<dbReference type="SUPFAM" id="SSF50494">
    <property type="entry name" value="Trypsin-like serine proteases"/>
    <property type="match status" value="1"/>
</dbReference>
<dbReference type="InterPro" id="IPR051487">
    <property type="entry name" value="Ser/Thr_Proteases_Immune/Dev"/>
</dbReference>
<dbReference type="InterPro" id="IPR001314">
    <property type="entry name" value="Peptidase_S1A"/>
</dbReference>
<evidence type="ECO:0000313" key="4">
    <source>
        <dbReference type="Proteomes" id="UP001285521"/>
    </source>
</evidence>
<keyword evidence="1" id="KW-1015">Disulfide bond</keyword>
<dbReference type="GO" id="GO:0016787">
    <property type="term" value="F:hydrolase activity"/>
    <property type="evidence" value="ECO:0007669"/>
    <property type="project" value="UniProtKB-KW"/>
</dbReference>
<dbReference type="InterPro" id="IPR043504">
    <property type="entry name" value="Peptidase_S1_PA_chymotrypsin"/>
</dbReference>
<dbReference type="Gene3D" id="2.40.10.10">
    <property type="entry name" value="Trypsin-like serine proteases"/>
    <property type="match status" value="1"/>
</dbReference>